<dbReference type="InterPro" id="IPR053185">
    <property type="entry name" value="SET_domain_protein"/>
</dbReference>
<evidence type="ECO:0000313" key="3">
    <source>
        <dbReference type="Proteomes" id="UP000827549"/>
    </source>
</evidence>
<dbReference type="InterPro" id="IPR001810">
    <property type="entry name" value="F-box_dom"/>
</dbReference>
<dbReference type="SUPFAM" id="SSF81383">
    <property type="entry name" value="F-box domain"/>
    <property type="match status" value="1"/>
</dbReference>
<dbReference type="CDD" id="cd20071">
    <property type="entry name" value="SET_SMYD"/>
    <property type="match status" value="1"/>
</dbReference>
<dbReference type="PANTHER" id="PTHR47332:SF4">
    <property type="entry name" value="SET DOMAIN-CONTAINING PROTEIN 5"/>
    <property type="match status" value="1"/>
</dbReference>
<dbReference type="CDD" id="cd09917">
    <property type="entry name" value="F-box_SF"/>
    <property type="match status" value="1"/>
</dbReference>
<dbReference type="EMBL" id="CP086716">
    <property type="protein sequence ID" value="WOO81634.1"/>
    <property type="molecule type" value="Genomic_DNA"/>
</dbReference>
<reference evidence="2" key="1">
    <citation type="submission" date="2023-10" db="EMBL/GenBank/DDBJ databases">
        <authorList>
            <person name="Noh H."/>
        </authorList>
    </citation>
    <scope>NUCLEOTIDE SEQUENCE</scope>
    <source>
        <strain evidence="2">DUCC4014</strain>
    </source>
</reference>
<dbReference type="Pfam" id="PF00856">
    <property type="entry name" value="SET"/>
    <property type="match status" value="1"/>
</dbReference>
<accession>A0AAF0YBB6</accession>
<dbReference type="AlphaFoldDB" id="A0AAF0YBB6"/>
<dbReference type="InterPro" id="IPR011990">
    <property type="entry name" value="TPR-like_helical_dom_sf"/>
</dbReference>
<evidence type="ECO:0000313" key="2">
    <source>
        <dbReference type="EMBL" id="WOO81634.1"/>
    </source>
</evidence>
<feature type="domain" description="SET" evidence="1">
    <location>
        <begin position="193"/>
        <end position="346"/>
    </location>
</feature>
<organism evidence="2 3">
    <name type="scientific">Vanrija pseudolonga</name>
    <dbReference type="NCBI Taxonomy" id="143232"/>
    <lineage>
        <taxon>Eukaryota</taxon>
        <taxon>Fungi</taxon>
        <taxon>Dikarya</taxon>
        <taxon>Basidiomycota</taxon>
        <taxon>Agaricomycotina</taxon>
        <taxon>Tremellomycetes</taxon>
        <taxon>Trichosporonales</taxon>
        <taxon>Trichosporonaceae</taxon>
        <taxon>Vanrija</taxon>
    </lineage>
</organism>
<dbReference type="SMART" id="SM00317">
    <property type="entry name" value="SET"/>
    <property type="match status" value="1"/>
</dbReference>
<name>A0AAF0YBB6_9TREE</name>
<dbReference type="RefSeq" id="XP_062627666.1">
    <property type="nucleotide sequence ID" value="XM_062771682.1"/>
</dbReference>
<keyword evidence="3" id="KW-1185">Reference proteome</keyword>
<dbReference type="InterPro" id="IPR001214">
    <property type="entry name" value="SET_dom"/>
</dbReference>
<proteinExistence type="predicted"/>
<dbReference type="Pfam" id="PF12937">
    <property type="entry name" value="F-box-like"/>
    <property type="match status" value="1"/>
</dbReference>
<dbReference type="PROSITE" id="PS50280">
    <property type="entry name" value="SET"/>
    <property type="match status" value="1"/>
</dbReference>
<dbReference type="InterPro" id="IPR046341">
    <property type="entry name" value="SET_dom_sf"/>
</dbReference>
<dbReference type="GeneID" id="87808387"/>
<gene>
    <name evidence="2" type="primary">set5_2</name>
    <name evidence="2" type="ORF">LOC62_03G005157</name>
</gene>
<protein>
    <submittedName>
        <fullName evidence="2">SET domain-containing protein 5</fullName>
    </submittedName>
</protein>
<dbReference type="Gene3D" id="2.170.270.10">
    <property type="entry name" value="SET domain"/>
    <property type="match status" value="1"/>
</dbReference>
<dbReference type="SUPFAM" id="SSF82199">
    <property type="entry name" value="SET domain"/>
    <property type="match status" value="1"/>
</dbReference>
<dbReference type="PANTHER" id="PTHR47332">
    <property type="entry name" value="SET DOMAIN-CONTAINING PROTEIN 5"/>
    <property type="match status" value="1"/>
</dbReference>
<dbReference type="InterPro" id="IPR036047">
    <property type="entry name" value="F-box-like_dom_sf"/>
</dbReference>
<dbReference type="Proteomes" id="UP000827549">
    <property type="component" value="Chromosome 3"/>
</dbReference>
<sequence>MPDNTPAVTPYNSANPHDRFGDDLLLQIVGNQDPRDLIAASQVSKAWRHLLVDAKSGTAWRKSCQEANADEGDHCAAVQSSFGPDAPDHFQFWRRLAFQDARLARAWETGPTGKAIYHNIMSAIEDDSTSGVLLAYDDMDESFAGLVDRTTLAPIIPYMLPYDTEAANGFLISTEDLGPVFTGDAMEHEFTISKICYSQVMTDIKYKVVEIPGKGLGVVATADIAIGTRIIAEDPIPDLESLRTETETDASLMRSVKSLSPENQRLFLGLSNCHTDAANKFSGIFKTNAFQCGLGSPNAGIYPIICHVNHSCRPNAFASWNEDLKKETLHAFRDIPKGEEITIGYHPSIFMAPHAQRRDDLKNKFNFDCYCDACSLSPEELTSSDARCTAIREFDAFMNSPMNIIRSKPADLIRRADIVLAVLPKEFGSEYSPIAMQTYQDILQALAAHGSKSHMTSYGMHAHKAAGILQGYDHPNTKRNKKTAMDPTSHPNFGAYASPMGQMMAAMARR</sequence>
<dbReference type="Gene3D" id="1.20.1280.50">
    <property type="match status" value="1"/>
</dbReference>
<dbReference type="Gene3D" id="1.25.40.10">
    <property type="entry name" value="Tetratricopeptide repeat domain"/>
    <property type="match status" value="1"/>
</dbReference>
<evidence type="ECO:0000259" key="1">
    <source>
        <dbReference type="PROSITE" id="PS50280"/>
    </source>
</evidence>